<organism evidence="2 3">
    <name type="scientific">Streptomyces cyaneogriseus subsp. noncyanogenus</name>
    <dbReference type="NCBI Taxonomy" id="477245"/>
    <lineage>
        <taxon>Bacteria</taxon>
        <taxon>Bacillati</taxon>
        <taxon>Actinomycetota</taxon>
        <taxon>Actinomycetes</taxon>
        <taxon>Kitasatosporales</taxon>
        <taxon>Streptomycetaceae</taxon>
        <taxon>Streptomyces</taxon>
    </lineage>
</organism>
<dbReference type="RefSeq" id="WP_044379690.1">
    <property type="nucleotide sequence ID" value="NZ_CP010849.1"/>
</dbReference>
<evidence type="ECO:0000313" key="2">
    <source>
        <dbReference type="EMBL" id="AJP00944.1"/>
    </source>
</evidence>
<dbReference type="OrthoDB" id="8660908at2"/>
<sequence>MRLRPLTSLRPVIACAGLPAGTLVALSGTAAQAAPVHYEAETSPTVCTGTIDSSWCHVPLR</sequence>
<keyword evidence="3" id="KW-1185">Reference proteome</keyword>
<feature type="signal peptide" evidence="1">
    <location>
        <begin position="1"/>
        <end position="33"/>
    </location>
</feature>
<reference evidence="2 3" key="1">
    <citation type="submission" date="2015-02" db="EMBL/GenBank/DDBJ databases">
        <title>Genome sequence of thermotolerant Streptomyces cyaneogriseus subsp. Noncyanogenus NMWT1, the producer of nematocidal antibiotics nemadectin.</title>
        <authorList>
            <person name="Wang H."/>
            <person name="Li C."/>
            <person name="Xiang W."/>
            <person name="Wang X."/>
        </authorList>
    </citation>
    <scope>NUCLEOTIDE SEQUENCE [LARGE SCALE GENOMIC DNA]</scope>
    <source>
        <strain evidence="2 3">NMWT 1</strain>
    </source>
</reference>
<dbReference type="HOGENOM" id="CLU_2920635_0_0_11"/>
<dbReference type="AlphaFoldDB" id="A0A0C5FYH3"/>
<proteinExistence type="predicted"/>
<evidence type="ECO:0000313" key="3">
    <source>
        <dbReference type="Proteomes" id="UP000032234"/>
    </source>
</evidence>
<dbReference type="STRING" id="477245.TU94_05130"/>
<gene>
    <name evidence="2" type="ORF">TU94_05130</name>
</gene>
<feature type="chain" id="PRO_5002177464" evidence="1">
    <location>
        <begin position="34"/>
        <end position="61"/>
    </location>
</feature>
<protein>
    <submittedName>
        <fullName evidence="2">Uncharacterized protein</fullName>
    </submittedName>
</protein>
<evidence type="ECO:0000256" key="1">
    <source>
        <dbReference type="SAM" id="SignalP"/>
    </source>
</evidence>
<dbReference type="EMBL" id="CP010849">
    <property type="protein sequence ID" value="AJP00944.1"/>
    <property type="molecule type" value="Genomic_DNA"/>
</dbReference>
<dbReference type="Proteomes" id="UP000032234">
    <property type="component" value="Chromosome"/>
</dbReference>
<keyword evidence="1" id="KW-0732">Signal</keyword>
<dbReference type="KEGG" id="scw:TU94_05130"/>
<name>A0A0C5FYH3_9ACTN</name>
<accession>A0A0C5FYH3</accession>